<evidence type="ECO:0000256" key="2">
    <source>
        <dbReference type="PROSITE-ProRule" id="PRU00176"/>
    </source>
</evidence>
<feature type="compositionally biased region" description="Polar residues" evidence="3">
    <location>
        <begin position="364"/>
        <end position="374"/>
    </location>
</feature>
<gene>
    <name evidence="5" type="ORF">MVES_002008</name>
</gene>
<reference evidence="5 6" key="1">
    <citation type="submission" date="2017-10" db="EMBL/GenBank/DDBJ databases">
        <title>A novel species of cold-tolerant Malassezia isolated from bats.</title>
        <authorList>
            <person name="Lorch J.M."/>
            <person name="Palmer J.M."/>
            <person name="Vanderwolf K.J."/>
            <person name="Schmidt K.Z."/>
            <person name="Verant M.L."/>
            <person name="Weller T.J."/>
            <person name="Blehert D.S."/>
        </authorList>
    </citation>
    <scope>NUCLEOTIDE SEQUENCE [LARGE SCALE GENOMIC DNA]</scope>
    <source>
        <strain evidence="5 6">NWHC:44797-103</strain>
    </source>
</reference>
<feature type="domain" description="RRM" evidence="4">
    <location>
        <begin position="209"/>
        <end position="315"/>
    </location>
</feature>
<name>A0A2N1JC43_9BASI</name>
<feature type="domain" description="RRM" evidence="4">
    <location>
        <begin position="92"/>
        <end position="172"/>
    </location>
</feature>
<dbReference type="PANTHER" id="PTHR23236:SF95">
    <property type="entry name" value="NUCLEOLAR PROTEIN 13"/>
    <property type="match status" value="1"/>
</dbReference>
<dbReference type="GO" id="GO:0005730">
    <property type="term" value="C:nucleolus"/>
    <property type="evidence" value="ECO:0007669"/>
    <property type="project" value="TreeGrafter"/>
</dbReference>
<dbReference type="InterPro" id="IPR000504">
    <property type="entry name" value="RRM_dom"/>
</dbReference>
<dbReference type="OrthoDB" id="439808at2759"/>
<evidence type="ECO:0000313" key="5">
    <source>
        <dbReference type="EMBL" id="PKI84130.1"/>
    </source>
</evidence>
<dbReference type="InterPro" id="IPR012677">
    <property type="entry name" value="Nucleotide-bd_a/b_plait_sf"/>
</dbReference>
<organism evidence="5 6">
    <name type="scientific">Malassezia vespertilionis</name>
    <dbReference type="NCBI Taxonomy" id="2020962"/>
    <lineage>
        <taxon>Eukaryota</taxon>
        <taxon>Fungi</taxon>
        <taxon>Dikarya</taxon>
        <taxon>Basidiomycota</taxon>
        <taxon>Ustilaginomycotina</taxon>
        <taxon>Malasseziomycetes</taxon>
        <taxon>Malasseziales</taxon>
        <taxon>Malasseziaceae</taxon>
        <taxon>Malassezia</taxon>
    </lineage>
</organism>
<dbReference type="Proteomes" id="UP000232875">
    <property type="component" value="Unassembled WGS sequence"/>
</dbReference>
<dbReference type="GO" id="GO:0003723">
    <property type="term" value="F:RNA binding"/>
    <property type="evidence" value="ECO:0007669"/>
    <property type="project" value="UniProtKB-UniRule"/>
</dbReference>
<feature type="region of interest" description="Disordered" evidence="3">
    <location>
        <begin position="240"/>
        <end position="261"/>
    </location>
</feature>
<accession>A0A2N1JC43</accession>
<keyword evidence="1 2" id="KW-0694">RNA-binding</keyword>
<sequence length="421" mass="46725">MAASEALTNKERRQARKAEREAERAKIDANVSKKRTSPDTEQATDVMPGQDDEPLSHKELRKRRKMEKRSGDIDADEHQLSAAPERLQRSPYSVWIGNLSFTTPPDQLTEWLAEHGIQGVSRVHMPQGARRSEHNKGFAYVDLESEDQVDAAVALSENQLGGRRLLIKNGTDFRGRPGIDPTALGATGHAGLTKTAQKILHAQRNPAGPTLFMGNLSFETTEEAIRELLDGSMQRRHFQQLKDDDDDDDEEQEPTPESLNAGIRKIRMGTFEDSGKCKGFAFVDFNSTNQATQALLEPRNGRLLGRTLLLEFAGTDAVRRGASRNLLPDFTHTPRRRRPARDAADEAPGEEDGEAKWPERETLDSQLEAFQTTDAGAGASAPTRPRRKDTHHRVRPGAANAQAARQQYGILPSAGKRTTFE</sequence>
<feature type="region of interest" description="Disordered" evidence="3">
    <location>
        <begin position="1"/>
        <end position="83"/>
    </location>
</feature>
<evidence type="ECO:0000259" key="4">
    <source>
        <dbReference type="PROSITE" id="PS50102"/>
    </source>
</evidence>
<dbReference type="Gene3D" id="3.30.70.330">
    <property type="match status" value="2"/>
</dbReference>
<feature type="compositionally biased region" description="Basic and acidic residues" evidence="3">
    <location>
        <begin position="8"/>
        <end position="27"/>
    </location>
</feature>
<proteinExistence type="predicted"/>
<evidence type="ECO:0000256" key="3">
    <source>
        <dbReference type="SAM" id="MobiDB-lite"/>
    </source>
</evidence>
<feature type="compositionally biased region" description="Basic and acidic residues" evidence="3">
    <location>
        <begin position="68"/>
        <end position="79"/>
    </location>
</feature>
<feature type="compositionally biased region" description="Basic and acidic residues" evidence="3">
    <location>
        <begin position="354"/>
        <end position="363"/>
    </location>
</feature>
<dbReference type="EMBL" id="KZ454990">
    <property type="protein sequence ID" value="PKI84130.1"/>
    <property type="molecule type" value="Genomic_DNA"/>
</dbReference>
<dbReference type="STRING" id="2020962.A0A2N1JC43"/>
<feature type="region of interest" description="Disordered" evidence="3">
    <location>
        <begin position="324"/>
        <end position="421"/>
    </location>
</feature>
<dbReference type="AlphaFoldDB" id="A0A2N1JC43"/>
<dbReference type="SUPFAM" id="SSF54928">
    <property type="entry name" value="RNA-binding domain, RBD"/>
    <property type="match status" value="2"/>
</dbReference>
<dbReference type="InterPro" id="IPR035979">
    <property type="entry name" value="RBD_domain_sf"/>
</dbReference>
<keyword evidence="6" id="KW-1185">Reference proteome</keyword>
<dbReference type="Pfam" id="PF00076">
    <property type="entry name" value="RRM_1"/>
    <property type="match status" value="1"/>
</dbReference>
<protein>
    <recommendedName>
        <fullName evidence="4">RRM domain-containing protein</fullName>
    </recommendedName>
</protein>
<evidence type="ECO:0000313" key="6">
    <source>
        <dbReference type="Proteomes" id="UP000232875"/>
    </source>
</evidence>
<feature type="compositionally biased region" description="Acidic residues" evidence="3">
    <location>
        <begin position="243"/>
        <end position="254"/>
    </location>
</feature>
<evidence type="ECO:0000256" key="1">
    <source>
        <dbReference type="ARBA" id="ARBA00022884"/>
    </source>
</evidence>
<dbReference type="PROSITE" id="PS50102">
    <property type="entry name" value="RRM"/>
    <property type="match status" value="2"/>
</dbReference>
<dbReference type="PANTHER" id="PTHR23236">
    <property type="entry name" value="EUKARYOTIC TRANSLATION INITIATION FACTOR 4B/4H"/>
    <property type="match status" value="1"/>
</dbReference>
<feature type="compositionally biased region" description="Basic residues" evidence="3">
    <location>
        <begin position="384"/>
        <end position="395"/>
    </location>
</feature>
<dbReference type="SMART" id="SM00360">
    <property type="entry name" value="RRM"/>
    <property type="match status" value="2"/>
</dbReference>